<evidence type="ECO:0000256" key="3">
    <source>
        <dbReference type="SAM" id="SignalP"/>
    </source>
</evidence>
<dbReference type="Gene3D" id="3.10.100.10">
    <property type="entry name" value="Mannose-Binding Protein A, subunit A"/>
    <property type="match status" value="3"/>
</dbReference>
<dbReference type="PROSITE" id="PS50041">
    <property type="entry name" value="C_TYPE_LECTIN_2"/>
    <property type="match status" value="3"/>
</dbReference>
<dbReference type="KEGG" id="aoce:111588824"/>
<dbReference type="InterPro" id="IPR016187">
    <property type="entry name" value="CTDL_fold"/>
</dbReference>
<protein>
    <recommendedName>
        <fullName evidence="4">C-type lectin domain-containing protein</fullName>
    </recommendedName>
</protein>
<feature type="compositionally biased region" description="Low complexity" evidence="2">
    <location>
        <begin position="296"/>
        <end position="310"/>
    </location>
</feature>
<feature type="domain" description="C-type lectin" evidence="4">
    <location>
        <begin position="18"/>
        <end position="131"/>
    </location>
</feature>
<dbReference type="PROSITE" id="PS00615">
    <property type="entry name" value="C_TYPE_LECTIN_1"/>
    <property type="match status" value="1"/>
</dbReference>
<evidence type="ECO:0000313" key="5">
    <source>
        <dbReference type="Ensembl" id="ENSAOCP00000020505.2"/>
    </source>
</evidence>
<evidence type="ECO:0000313" key="6">
    <source>
        <dbReference type="Proteomes" id="UP001501940"/>
    </source>
</evidence>
<organism evidence="5 6">
    <name type="scientific">Amphiprion ocellaris</name>
    <name type="common">Clown anemonefish</name>
    <dbReference type="NCBI Taxonomy" id="80972"/>
    <lineage>
        <taxon>Eukaryota</taxon>
        <taxon>Metazoa</taxon>
        <taxon>Chordata</taxon>
        <taxon>Craniata</taxon>
        <taxon>Vertebrata</taxon>
        <taxon>Euteleostomi</taxon>
        <taxon>Actinopterygii</taxon>
        <taxon>Neopterygii</taxon>
        <taxon>Teleostei</taxon>
        <taxon>Neoteleostei</taxon>
        <taxon>Acanthomorphata</taxon>
        <taxon>Ovalentaria</taxon>
        <taxon>Pomacentridae</taxon>
        <taxon>Amphiprion</taxon>
    </lineage>
</organism>
<feature type="domain" description="C-type lectin" evidence="4">
    <location>
        <begin position="362"/>
        <end position="480"/>
    </location>
</feature>
<feature type="compositionally biased region" description="Low complexity" evidence="2">
    <location>
        <begin position="319"/>
        <end position="330"/>
    </location>
</feature>
<dbReference type="PANTHER" id="PTHR45784">
    <property type="entry name" value="C-TYPE LECTIN DOMAIN FAMILY 20 MEMBER A-RELATED"/>
    <property type="match status" value="1"/>
</dbReference>
<evidence type="ECO:0000256" key="2">
    <source>
        <dbReference type="SAM" id="MobiDB-lite"/>
    </source>
</evidence>
<keyword evidence="6" id="KW-1185">Reference proteome</keyword>
<dbReference type="InterPro" id="IPR016186">
    <property type="entry name" value="C-type_lectin-like/link_sf"/>
</dbReference>
<dbReference type="SUPFAM" id="SSF56436">
    <property type="entry name" value="C-type lectin-like"/>
    <property type="match status" value="3"/>
</dbReference>
<dbReference type="RefSeq" id="XP_054869958.1">
    <property type="nucleotide sequence ID" value="XM_055013983.1"/>
</dbReference>
<dbReference type="OMA" id="RSFVCHG"/>
<name>A0A3Q1C1I7_AMPOC</name>
<dbReference type="CDD" id="cd00037">
    <property type="entry name" value="CLECT"/>
    <property type="match status" value="3"/>
</dbReference>
<evidence type="ECO:0000259" key="4">
    <source>
        <dbReference type="PROSITE" id="PS50041"/>
    </source>
</evidence>
<dbReference type="Pfam" id="PF00059">
    <property type="entry name" value="Lectin_C"/>
    <property type="match status" value="3"/>
</dbReference>
<dbReference type="InterPro" id="IPR001304">
    <property type="entry name" value="C-type_lectin-like"/>
</dbReference>
<keyword evidence="3" id="KW-0732">Signal</keyword>
<dbReference type="PANTHER" id="PTHR45784:SF3">
    <property type="entry name" value="C-TYPE LECTIN DOMAIN FAMILY 4 MEMBER K-LIKE-RELATED"/>
    <property type="match status" value="1"/>
</dbReference>
<dbReference type="GeneTree" id="ENSGT01100000263473"/>
<dbReference type="Ensembl" id="ENSAOCT00000012887.2">
    <property type="protein sequence ID" value="ENSAOCP00000020505.2"/>
    <property type="gene ID" value="ENSAOCG00000004668.2"/>
</dbReference>
<dbReference type="GeneID" id="111588824"/>
<dbReference type="AlphaFoldDB" id="A0A3Q1C1I7"/>
<sequence>MRRASTLTFISVFCSFALGSSDFHLINLKKSYEEAKSYCRERNTDLATIHNSTDMNSLISLVSNSTPRAWIGLEIGHVRKWHWSRPNQKTDFLNWKVGEPKDKAEDACAAMDPDGKWFEDDCGTRRSFVCHGGASGPIFVAETKSWRDAQSHCRGLSSDLVSIQSAEENRAVHNVSASQNVSIGLFKDPWKWSDGSNSSFRFWRRNQPNYNEGQDCVVAVFTAEGRWNDVKCSGKRNFICRGALKSIPAATTTQNSTQGPSTTNQQPTNSSQGVTVTFNFTVTTNNQLNTTDVTTTASTTASVSTTLNTTESVSHGSGTELNTATTETTAQPPPETTVNATTLAAPNGTSAQNTTQSSTPSLHPETLILIQENMTWLEAMSYCREHHIDLVHITTEDIQHKVEEKAKNATTGHVWLGLRYTCNFKFWFWTKSTLGCYQNWVEGEGPNVEYECGVSGAIEATGRQQWVGLNEAEKLNFICYTCAG</sequence>
<feature type="region of interest" description="Disordered" evidence="2">
    <location>
        <begin position="251"/>
        <end position="272"/>
    </location>
</feature>
<feature type="signal peptide" evidence="3">
    <location>
        <begin position="1"/>
        <end position="19"/>
    </location>
</feature>
<reference evidence="5" key="2">
    <citation type="submission" date="2025-08" db="UniProtKB">
        <authorList>
            <consortium name="Ensembl"/>
        </authorList>
    </citation>
    <scope>IDENTIFICATION</scope>
</reference>
<dbReference type="SMART" id="SM00034">
    <property type="entry name" value="CLECT"/>
    <property type="match status" value="3"/>
</dbReference>
<accession>A0A3Q1C1I7</accession>
<dbReference type="Proteomes" id="UP001501940">
    <property type="component" value="Chromosome 9"/>
</dbReference>
<reference evidence="5" key="3">
    <citation type="submission" date="2025-09" db="UniProtKB">
        <authorList>
            <consortium name="Ensembl"/>
        </authorList>
    </citation>
    <scope>IDENTIFICATION</scope>
</reference>
<feature type="domain" description="C-type lectin" evidence="4">
    <location>
        <begin position="139"/>
        <end position="241"/>
    </location>
</feature>
<reference evidence="5 6" key="1">
    <citation type="submission" date="2022-01" db="EMBL/GenBank/DDBJ databases">
        <title>A chromosome-scale genome assembly of the false clownfish, Amphiprion ocellaris.</title>
        <authorList>
            <person name="Ryu T."/>
        </authorList>
    </citation>
    <scope>NUCLEOTIDE SEQUENCE [LARGE SCALE GENOMIC DNA]</scope>
</reference>
<dbReference type="InterPro" id="IPR018378">
    <property type="entry name" value="C-type_lectin_CS"/>
</dbReference>
<feature type="compositionally biased region" description="Polar residues" evidence="2">
    <location>
        <begin position="338"/>
        <end position="361"/>
    </location>
</feature>
<feature type="region of interest" description="Disordered" evidence="2">
    <location>
        <begin position="296"/>
        <end position="361"/>
    </location>
</feature>
<evidence type="ECO:0000256" key="1">
    <source>
        <dbReference type="ARBA" id="ARBA00023157"/>
    </source>
</evidence>
<keyword evidence="1" id="KW-1015">Disulfide bond</keyword>
<feature type="chain" id="PRO_5043971875" description="C-type lectin domain-containing protein" evidence="3">
    <location>
        <begin position="20"/>
        <end position="484"/>
    </location>
</feature>
<proteinExistence type="predicted"/>